<sequence length="194" mass="21984">MRKSMIFVIVFVVVVFIWAVWITQMVRKKSSGGSGRKVIGKAGAIFDLEKDPSEFVIEGFEYHRKFPLTNKHLRSSDMWLLTGRVGKGTISLKGLQQKRRKVRDVVMVVKYHVFWEGAAFLTAIGTEMKTNEQVMETLPQGGESYCSRLVFMGPVDEVQLEAVARDKKSFVVIDEFKVAVGSKVFDKLEEVVCL</sequence>
<dbReference type="Proteomes" id="UP000708208">
    <property type="component" value="Unassembled WGS sequence"/>
</dbReference>
<evidence type="ECO:0000313" key="2">
    <source>
        <dbReference type="EMBL" id="CAG7822977.1"/>
    </source>
</evidence>
<keyword evidence="1" id="KW-0472">Membrane</keyword>
<accession>A0A8J2KSK0</accession>
<keyword evidence="3" id="KW-1185">Reference proteome</keyword>
<dbReference type="EMBL" id="CAJVCH010527973">
    <property type="protein sequence ID" value="CAG7822977.1"/>
    <property type="molecule type" value="Genomic_DNA"/>
</dbReference>
<gene>
    <name evidence="2" type="ORF">AFUS01_LOCUS33216</name>
</gene>
<evidence type="ECO:0000313" key="3">
    <source>
        <dbReference type="Proteomes" id="UP000708208"/>
    </source>
</evidence>
<comment type="caution">
    <text evidence="2">The sequence shown here is derived from an EMBL/GenBank/DDBJ whole genome shotgun (WGS) entry which is preliminary data.</text>
</comment>
<reference evidence="2" key="1">
    <citation type="submission" date="2021-06" db="EMBL/GenBank/DDBJ databases">
        <authorList>
            <person name="Hodson N. C."/>
            <person name="Mongue J. A."/>
            <person name="Jaron S. K."/>
        </authorList>
    </citation>
    <scope>NUCLEOTIDE SEQUENCE</scope>
</reference>
<protein>
    <submittedName>
        <fullName evidence="2">Uncharacterized protein</fullName>
    </submittedName>
</protein>
<name>A0A8J2KSK0_9HEXA</name>
<keyword evidence="1" id="KW-1133">Transmembrane helix</keyword>
<organism evidence="2 3">
    <name type="scientific">Allacma fusca</name>
    <dbReference type="NCBI Taxonomy" id="39272"/>
    <lineage>
        <taxon>Eukaryota</taxon>
        <taxon>Metazoa</taxon>
        <taxon>Ecdysozoa</taxon>
        <taxon>Arthropoda</taxon>
        <taxon>Hexapoda</taxon>
        <taxon>Collembola</taxon>
        <taxon>Symphypleona</taxon>
        <taxon>Sminthuridae</taxon>
        <taxon>Allacma</taxon>
    </lineage>
</organism>
<proteinExistence type="predicted"/>
<dbReference type="AlphaFoldDB" id="A0A8J2KSK0"/>
<keyword evidence="1" id="KW-0812">Transmembrane</keyword>
<evidence type="ECO:0000256" key="1">
    <source>
        <dbReference type="SAM" id="Phobius"/>
    </source>
</evidence>
<feature type="transmembrane region" description="Helical" evidence="1">
    <location>
        <begin position="6"/>
        <end position="26"/>
    </location>
</feature>